<dbReference type="Gene3D" id="2.120.10.80">
    <property type="entry name" value="Kelch-type beta propeller"/>
    <property type="match status" value="2"/>
</dbReference>
<name>A0A7S3IAH2_9CILI</name>
<reference evidence="1" key="1">
    <citation type="submission" date="2021-01" db="EMBL/GenBank/DDBJ databases">
        <authorList>
            <person name="Corre E."/>
            <person name="Pelletier E."/>
            <person name="Niang G."/>
            <person name="Scheremetjew M."/>
            <person name="Finn R."/>
            <person name="Kale V."/>
            <person name="Holt S."/>
            <person name="Cochrane G."/>
            <person name="Meng A."/>
            <person name="Brown T."/>
            <person name="Cohen L."/>
        </authorList>
    </citation>
    <scope>NUCLEOTIDE SEQUENCE</scope>
</reference>
<organism evidence="1">
    <name type="scientific">Fabrea salina</name>
    <dbReference type="NCBI Taxonomy" id="342563"/>
    <lineage>
        <taxon>Eukaryota</taxon>
        <taxon>Sar</taxon>
        <taxon>Alveolata</taxon>
        <taxon>Ciliophora</taxon>
        <taxon>Postciliodesmatophora</taxon>
        <taxon>Heterotrichea</taxon>
        <taxon>Heterotrichida</taxon>
        <taxon>Fabreidae</taxon>
        <taxon>Fabrea</taxon>
    </lineage>
</organism>
<protein>
    <recommendedName>
        <fullName evidence="2">Kelch motif family protein</fullName>
    </recommendedName>
</protein>
<sequence>MLFFNSSSNKAYQLKLSLPFSFRQDAGIVRISEFRFLLAGGTDEGELVDDCMLLEASQLTGVKLSSLPVPTCSQTLLYSERHQKVYAVGGLMKKDIDENDDSEFVQGHFASFNLVKNEWESLAQMPELLCCPTCYLHGDKIYSAGGFRSLEGEMTPSESIQVYDIQQATWTYSGLKFSLPTFKSIVHCFNDNILIFGGENLEGAHSGKAYILKDNQFQNLANNTSDKQILAPAFPSKKAIYFNTESGFLLKFDVQTLEFTEQSINACLDEPNFEEIAKSLKPRDKSLNVYHSNINTMCLVSFNNLSEEKHSCQLSKIKYLDCGMVTLPQGNLFFVGGYDPETYSTTNLCFMFDTATKQEFETPELPRNLRGMRLAVNSNLQYVYAVAGFDDSSPKVFNYVFSLTDKTWYEMNSEMENIRYPSVSIFKEDIYTFGGERLSNDGYEELVSIVQVYKTNTMKWSKLELTYEVPCKGMGILPLSASLIIFGGEDEEGNPFKASFEFDGKNLHKREDLPGNSSVLEFNDPPCVRGDFGYIFSSCGDLYKLDLNTRFWEEIEIEEITNRV</sequence>
<dbReference type="InterPro" id="IPR015915">
    <property type="entry name" value="Kelch-typ_b-propeller"/>
</dbReference>
<dbReference type="EMBL" id="HBIF01001847">
    <property type="protein sequence ID" value="CAE0318296.1"/>
    <property type="molecule type" value="Transcribed_RNA"/>
</dbReference>
<dbReference type="InterPro" id="IPR052392">
    <property type="entry name" value="Kelch-BTB_domain-containing"/>
</dbReference>
<evidence type="ECO:0008006" key="2">
    <source>
        <dbReference type="Google" id="ProtNLM"/>
    </source>
</evidence>
<dbReference type="PANTHER" id="PTHR46375">
    <property type="entry name" value="KELCH REPEAT AND BTB DOMAIN-CONTAINING PROTEIN 13-RELATED"/>
    <property type="match status" value="1"/>
</dbReference>
<dbReference type="SUPFAM" id="SSF117281">
    <property type="entry name" value="Kelch motif"/>
    <property type="match status" value="2"/>
</dbReference>
<proteinExistence type="predicted"/>
<dbReference type="AlphaFoldDB" id="A0A7S3IAH2"/>
<gene>
    <name evidence="1" type="ORF">FSAL1345_LOCUS1565</name>
</gene>
<dbReference type="PANTHER" id="PTHR46375:SF3">
    <property type="entry name" value="KELCH REPEAT AND BTB DOMAIN-CONTAINING PROTEIN 13"/>
    <property type="match status" value="1"/>
</dbReference>
<accession>A0A7S3IAH2</accession>
<evidence type="ECO:0000313" key="1">
    <source>
        <dbReference type="EMBL" id="CAE0318296.1"/>
    </source>
</evidence>